<name>A0A2P2LKE3_RHIMU</name>
<evidence type="ECO:0000313" key="1">
    <source>
        <dbReference type="EMBL" id="MBX18436.1"/>
    </source>
</evidence>
<sequence length="47" mass="5465">MMIRVRIEGQSISTKGNALARKTFVHYVRQILKAQKEEILMLAYISK</sequence>
<proteinExistence type="predicted"/>
<organism evidence="1">
    <name type="scientific">Rhizophora mucronata</name>
    <name type="common">Asiatic mangrove</name>
    <dbReference type="NCBI Taxonomy" id="61149"/>
    <lineage>
        <taxon>Eukaryota</taxon>
        <taxon>Viridiplantae</taxon>
        <taxon>Streptophyta</taxon>
        <taxon>Embryophyta</taxon>
        <taxon>Tracheophyta</taxon>
        <taxon>Spermatophyta</taxon>
        <taxon>Magnoliopsida</taxon>
        <taxon>eudicotyledons</taxon>
        <taxon>Gunneridae</taxon>
        <taxon>Pentapetalae</taxon>
        <taxon>rosids</taxon>
        <taxon>fabids</taxon>
        <taxon>Malpighiales</taxon>
        <taxon>Rhizophoraceae</taxon>
        <taxon>Rhizophora</taxon>
    </lineage>
</organism>
<protein>
    <submittedName>
        <fullName evidence="1">TATA-binding protein-associated phosphoprotein</fullName>
    </submittedName>
</protein>
<dbReference type="EMBL" id="GGEC01037952">
    <property type="protein sequence ID" value="MBX18436.1"/>
    <property type="molecule type" value="Transcribed_RNA"/>
</dbReference>
<dbReference type="AlphaFoldDB" id="A0A2P2LKE3"/>
<reference evidence="1" key="1">
    <citation type="submission" date="2018-02" db="EMBL/GenBank/DDBJ databases">
        <title>Rhizophora mucronata_Transcriptome.</title>
        <authorList>
            <person name="Meera S.P."/>
            <person name="Sreeshan A."/>
            <person name="Augustine A."/>
        </authorList>
    </citation>
    <scope>NUCLEOTIDE SEQUENCE</scope>
    <source>
        <tissue evidence="1">Leaf</tissue>
    </source>
</reference>
<accession>A0A2P2LKE3</accession>